<gene>
    <name evidence="2" type="ORF">B4O97_07540</name>
</gene>
<dbReference type="InterPro" id="IPR007159">
    <property type="entry name" value="SpoVT-AbrB_dom"/>
</dbReference>
<accession>A0A1Y1S0L6</accession>
<dbReference type="InterPro" id="IPR037914">
    <property type="entry name" value="SpoVT-AbrB_sf"/>
</dbReference>
<dbReference type="RefSeq" id="WP_083049709.1">
    <property type="nucleotide sequence ID" value="NZ_MWQY01000007.1"/>
</dbReference>
<evidence type="ECO:0000313" key="2">
    <source>
        <dbReference type="EMBL" id="ORC35914.1"/>
    </source>
</evidence>
<dbReference type="Gene3D" id="2.10.260.10">
    <property type="match status" value="1"/>
</dbReference>
<dbReference type="Pfam" id="PF04014">
    <property type="entry name" value="MazE_antitoxin"/>
    <property type="match status" value="1"/>
</dbReference>
<organism evidence="2 3">
    <name type="scientific">Marispirochaeta aestuarii</name>
    <dbReference type="NCBI Taxonomy" id="1963862"/>
    <lineage>
        <taxon>Bacteria</taxon>
        <taxon>Pseudomonadati</taxon>
        <taxon>Spirochaetota</taxon>
        <taxon>Spirochaetia</taxon>
        <taxon>Spirochaetales</taxon>
        <taxon>Spirochaetaceae</taxon>
        <taxon>Marispirochaeta</taxon>
    </lineage>
</organism>
<dbReference type="Proteomes" id="UP000192343">
    <property type="component" value="Unassembled WGS sequence"/>
</dbReference>
<dbReference type="EMBL" id="MWQY01000007">
    <property type="protein sequence ID" value="ORC35914.1"/>
    <property type="molecule type" value="Genomic_DNA"/>
</dbReference>
<dbReference type="STRING" id="1963862.B4O97_07540"/>
<feature type="domain" description="SpoVT-AbrB" evidence="1">
    <location>
        <begin position="6"/>
        <end position="49"/>
    </location>
</feature>
<dbReference type="GO" id="GO:0003677">
    <property type="term" value="F:DNA binding"/>
    <property type="evidence" value="ECO:0007669"/>
    <property type="project" value="InterPro"/>
</dbReference>
<evidence type="ECO:0000259" key="1">
    <source>
        <dbReference type="SMART" id="SM00966"/>
    </source>
</evidence>
<name>A0A1Y1S0L6_9SPIO</name>
<dbReference type="AlphaFoldDB" id="A0A1Y1S0L6"/>
<dbReference type="SMART" id="SM00966">
    <property type="entry name" value="SpoVT_AbrB"/>
    <property type="match status" value="1"/>
</dbReference>
<keyword evidence="3" id="KW-1185">Reference proteome</keyword>
<sequence>MIISVIPIGNSKGIRIPKGILKQLEIDEKVELEVRDKEILIKPVKTRPREGWEEAFTEMHKNGDDALMFPEILDQESFEWEW</sequence>
<protein>
    <submittedName>
        <fullName evidence="2">Peptidase</fullName>
    </submittedName>
</protein>
<evidence type="ECO:0000313" key="3">
    <source>
        <dbReference type="Proteomes" id="UP000192343"/>
    </source>
</evidence>
<dbReference type="SUPFAM" id="SSF89447">
    <property type="entry name" value="AbrB/MazE/MraZ-like"/>
    <property type="match status" value="1"/>
</dbReference>
<dbReference type="OrthoDB" id="9795766at2"/>
<proteinExistence type="predicted"/>
<comment type="caution">
    <text evidence="2">The sequence shown here is derived from an EMBL/GenBank/DDBJ whole genome shotgun (WGS) entry which is preliminary data.</text>
</comment>
<reference evidence="2 3" key="1">
    <citation type="submission" date="2017-03" db="EMBL/GenBank/DDBJ databases">
        <title>Draft Genome sequence of Marispirochaeta sp. strain JC444.</title>
        <authorList>
            <person name="Shivani Y."/>
            <person name="Subhash Y."/>
            <person name="Sasikala C."/>
            <person name="Ramana C."/>
        </authorList>
    </citation>
    <scope>NUCLEOTIDE SEQUENCE [LARGE SCALE GENOMIC DNA]</scope>
    <source>
        <strain evidence="2 3">JC444</strain>
    </source>
</reference>